<dbReference type="STRING" id="282301.A0A267FW49"/>
<name>A0A267FW49_9PLAT</name>
<feature type="compositionally biased region" description="Basic and acidic residues" evidence="4">
    <location>
        <begin position="152"/>
        <end position="170"/>
    </location>
</feature>
<feature type="non-terminal residue" evidence="7">
    <location>
        <position position="1"/>
    </location>
</feature>
<comment type="subcellular location">
    <subcellularLocation>
        <location evidence="1">Cytoplasm</location>
    </subcellularLocation>
</comment>
<dbReference type="AlphaFoldDB" id="A0A267FW49"/>
<dbReference type="PANTHER" id="PTHR46340">
    <property type="entry name" value="UBX DOMAIN-CONTAINING PROTEIN 1"/>
    <property type="match status" value="1"/>
</dbReference>
<dbReference type="Pfam" id="PF22562">
    <property type="entry name" value="UBA_7"/>
    <property type="match status" value="1"/>
</dbReference>
<evidence type="ECO:0000256" key="3">
    <source>
        <dbReference type="ARBA" id="ARBA00023054"/>
    </source>
</evidence>
<comment type="caution">
    <text evidence="7">The sequence shown here is derived from an EMBL/GenBank/DDBJ whole genome shotgun (WGS) entry which is preliminary data.</text>
</comment>
<keyword evidence="2" id="KW-0963">Cytoplasm</keyword>
<sequence length="349" mass="37781">TVESAMSSNDSNLSMLLDMGFSEIRAKKALLKSGNKGIEAAMDWLSSHQDDPDIDDPIPEPEPAPAANAAAASSAASGESAGGTAGSAEATDADAKSLKCDDCGKLFRSPAEAEFHAAKTGHANFSQSTEEVRALTAEEKAEQLRQLEAKLEAKRQEREAEERRAELERERKRRTDGKGLKKWREESAEQELKREAEARRREKEEQREYLARIRQRYAQDRAEMEAREAEERRAAAGQPAAPAAAAGAPSGPSLPKAATPAAVSDGDTCRLQIRLSGGGQPLTTQFGAKESLAAVACYVRTNRTDGRAGEDFALMTLFPKRVFTAEDMEKPLYTLDLCPSAALMVTKPV</sequence>
<dbReference type="SUPFAM" id="SSF54236">
    <property type="entry name" value="Ubiquitin-like"/>
    <property type="match status" value="1"/>
</dbReference>
<dbReference type="SUPFAM" id="SSF46934">
    <property type="entry name" value="UBA-like"/>
    <property type="match status" value="1"/>
</dbReference>
<feature type="region of interest" description="Disordered" evidence="4">
    <location>
        <begin position="42"/>
        <end position="95"/>
    </location>
</feature>
<proteinExistence type="predicted"/>
<feature type="compositionally biased region" description="Low complexity" evidence="4">
    <location>
        <begin position="235"/>
        <end position="258"/>
    </location>
</feature>
<evidence type="ECO:0000259" key="6">
    <source>
        <dbReference type="PROSITE" id="PS50033"/>
    </source>
</evidence>
<dbReference type="InterPro" id="IPR057766">
    <property type="entry name" value="Znf-C2H2_OTU1-like_C"/>
</dbReference>
<dbReference type="Gene3D" id="3.10.20.90">
    <property type="entry name" value="Phosphatidylinositol 3-kinase Catalytic Subunit, Chain A, domain 1"/>
    <property type="match status" value="1"/>
</dbReference>
<dbReference type="Pfam" id="PF00789">
    <property type="entry name" value="UBX"/>
    <property type="match status" value="1"/>
</dbReference>
<dbReference type="PROSITE" id="PS50033">
    <property type="entry name" value="UBX"/>
    <property type="match status" value="1"/>
</dbReference>
<dbReference type="PROSITE" id="PS50030">
    <property type="entry name" value="UBA"/>
    <property type="match status" value="1"/>
</dbReference>
<dbReference type="GO" id="GO:1903094">
    <property type="term" value="P:negative regulation of protein K48-linked deubiquitination"/>
    <property type="evidence" value="ECO:0007669"/>
    <property type="project" value="TreeGrafter"/>
</dbReference>
<dbReference type="GO" id="GO:0005737">
    <property type="term" value="C:cytoplasm"/>
    <property type="evidence" value="ECO:0007669"/>
    <property type="project" value="UniProtKB-SubCell"/>
</dbReference>
<dbReference type="InterPro" id="IPR001012">
    <property type="entry name" value="UBX_dom"/>
</dbReference>
<feature type="compositionally biased region" description="Basic and acidic residues" evidence="4">
    <location>
        <begin position="176"/>
        <end position="207"/>
    </location>
</feature>
<dbReference type="PANTHER" id="PTHR46340:SF1">
    <property type="entry name" value="UBX DOMAIN-CONTAINING PROTEIN 1"/>
    <property type="match status" value="1"/>
</dbReference>
<feature type="compositionally biased region" description="Low complexity" evidence="4">
    <location>
        <begin position="65"/>
        <end position="79"/>
    </location>
</feature>
<accession>A0A267FW49</accession>
<dbReference type="InterPro" id="IPR029071">
    <property type="entry name" value="Ubiquitin-like_domsf"/>
</dbReference>
<feature type="domain" description="UBA" evidence="5">
    <location>
        <begin position="7"/>
        <end position="48"/>
    </location>
</feature>
<evidence type="ECO:0000256" key="2">
    <source>
        <dbReference type="ARBA" id="ARBA00022490"/>
    </source>
</evidence>
<evidence type="ECO:0000313" key="7">
    <source>
        <dbReference type="EMBL" id="PAA77464.1"/>
    </source>
</evidence>
<dbReference type="GO" id="GO:0032435">
    <property type="term" value="P:negative regulation of proteasomal ubiquitin-dependent protein catabolic process"/>
    <property type="evidence" value="ECO:0007669"/>
    <property type="project" value="TreeGrafter"/>
</dbReference>
<dbReference type="EMBL" id="NIVC01000740">
    <property type="protein sequence ID" value="PAA77464.1"/>
    <property type="molecule type" value="Genomic_DNA"/>
</dbReference>
<dbReference type="PROSITE" id="PS00028">
    <property type="entry name" value="ZINC_FINGER_C2H2_1"/>
    <property type="match status" value="1"/>
</dbReference>
<dbReference type="GO" id="GO:0005634">
    <property type="term" value="C:nucleus"/>
    <property type="evidence" value="ECO:0007669"/>
    <property type="project" value="TreeGrafter"/>
</dbReference>
<evidence type="ECO:0008006" key="9">
    <source>
        <dbReference type="Google" id="ProtNLM"/>
    </source>
</evidence>
<evidence type="ECO:0000256" key="4">
    <source>
        <dbReference type="SAM" id="MobiDB-lite"/>
    </source>
</evidence>
<protein>
    <recommendedName>
        <fullName evidence="9">UBX domain-containing protein</fullName>
    </recommendedName>
</protein>
<feature type="region of interest" description="Disordered" evidence="4">
    <location>
        <begin position="221"/>
        <end position="262"/>
    </location>
</feature>
<feature type="compositionally biased region" description="Basic and acidic residues" evidence="4">
    <location>
        <begin position="221"/>
        <end position="234"/>
    </location>
</feature>
<dbReference type="InterPro" id="IPR015940">
    <property type="entry name" value="UBA"/>
</dbReference>
<dbReference type="InterPro" id="IPR009060">
    <property type="entry name" value="UBA-like_sf"/>
</dbReference>
<dbReference type="GO" id="GO:0031397">
    <property type="term" value="P:negative regulation of protein ubiquitination"/>
    <property type="evidence" value="ECO:0007669"/>
    <property type="project" value="TreeGrafter"/>
</dbReference>
<dbReference type="InterPro" id="IPR013087">
    <property type="entry name" value="Znf_C2H2_type"/>
</dbReference>
<evidence type="ECO:0000313" key="8">
    <source>
        <dbReference type="Proteomes" id="UP000215902"/>
    </source>
</evidence>
<dbReference type="SMART" id="SM00165">
    <property type="entry name" value="UBA"/>
    <property type="match status" value="1"/>
</dbReference>
<evidence type="ECO:0000259" key="5">
    <source>
        <dbReference type="PROSITE" id="PS50030"/>
    </source>
</evidence>
<dbReference type="GO" id="GO:0036435">
    <property type="term" value="F:K48-linked polyubiquitin modification-dependent protein binding"/>
    <property type="evidence" value="ECO:0007669"/>
    <property type="project" value="TreeGrafter"/>
</dbReference>
<feature type="region of interest" description="Disordered" evidence="4">
    <location>
        <begin position="152"/>
        <end position="207"/>
    </location>
</feature>
<gene>
    <name evidence="7" type="ORF">BOX15_Mlig020480g2</name>
</gene>
<keyword evidence="3" id="KW-0175">Coiled coil</keyword>
<keyword evidence="8" id="KW-1185">Reference proteome</keyword>
<dbReference type="Pfam" id="PF24560">
    <property type="entry name" value="zf-C2H2_OTU1_C"/>
    <property type="match status" value="1"/>
</dbReference>
<reference evidence="7 8" key="1">
    <citation type="submission" date="2017-06" db="EMBL/GenBank/DDBJ databases">
        <title>A platform for efficient transgenesis in Macrostomum lignano, a flatworm model organism for stem cell research.</title>
        <authorList>
            <person name="Berezikov E."/>
        </authorList>
    </citation>
    <scope>NUCLEOTIDE SEQUENCE [LARGE SCALE GENOMIC DNA]</scope>
    <source>
        <strain evidence="7">DV1</strain>
        <tissue evidence="7">Whole organism</tissue>
    </source>
</reference>
<organism evidence="7 8">
    <name type="scientific">Macrostomum lignano</name>
    <dbReference type="NCBI Taxonomy" id="282301"/>
    <lineage>
        <taxon>Eukaryota</taxon>
        <taxon>Metazoa</taxon>
        <taxon>Spiralia</taxon>
        <taxon>Lophotrochozoa</taxon>
        <taxon>Platyhelminthes</taxon>
        <taxon>Rhabditophora</taxon>
        <taxon>Macrostomorpha</taxon>
        <taxon>Macrostomida</taxon>
        <taxon>Macrostomidae</taxon>
        <taxon>Macrostomum</taxon>
    </lineage>
</organism>
<dbReference type="Proteomes" id="UP000215902">
    <property type="component" value="Unassembled WGS sequence"/>
</dbReference>
<dbReference type="OrthoDB" id="10254930at2759"/>
<dbReference type="Gene3D" id="1.10.8.10">
    <property type="entry name" value="DNA helicase RuvA subunit, C-terminal domain"/>
    <property type="match status" value="1"/>
</dbReference>
<feature type="region of interest" description="Disordered" evidence="4">
    <location>
        <begin position="118"/>
        <end position="138"/>
    </location>
</feature>
<dbReference type="SMART" id="SM00166">
    <property type="entry name" value="UBX"/>
    <property type="match status" value="1"/>
</dbReference>
<feature type="domain" description="UBX" evidence="6">
    <location>
        <begin position="264"/>
        <end position="345"/>
    </location>
</feature>
<evidence type="ECO:0000256" key="1">
    <source>
        <dbReference type="ARBA" id="ARBA00004496"/>
    </source>
</evidence>